<dbReference type="PANTHER" id="PTHR13234">
    <property type="entry name" value="GAMMA-INTERFERON INDUCIBLE LYSOSOMAL THIOL REDUCTASE GILT"/>
    <property type="match status" value="1"/>
</dbReference>
<keyword evidence="2" id="KW-0325">Glycoprotein</keyword>
<dbReference type="GO" id="GO:0016671">
    <property type="term" value="F:oxidoreductase activity, acting on a sulfur group of donors, disulfide as acceptor"/>
    <property type="evidence" value="ECO:0007669"/>
    <property type="project" value="InterPro"/>
</dbReference>
<evidence type="ECO:0000313" key="4">
    <source>
        <dbReference type="EnsemblMetazoa" id="MDOA014175-PA"/>
    </source>
</evidence>
<proteinExistence type="inferred from homology"/>
<evidence type="ECO:0000256" key="2">
    <source>
        <dbReference type="ARBA" id="ARBA00023180"/>
    </source>
</evidence>
<sequence>MIFPKLTLTLSIISGLSGVLTQDVGRPKLKITIIYEALCSDSIDFLAHQLGPNYDVLKDYIEIVMVPFSKSVSVNHTLQFICQHGPEECKGNRQQLCVMNQSYDHVVQTKFVLCQMGQKNITDIEECTKSLGLSSDIDECMNGDEGNHLQLQAERVTFVYRPQFLPTIIYDGVFNPILQNNSLKDFLGTVCYVFQLRGDLIPLSRVCNQPIVCLTCSILTI</sequence>
<dbReference type="RefSeq" id="XP_005191498.2">
    <property type="nucleotide sequence ID" value="XM_005191441.4"/>
</dbReference>
<dbReference type="Pfam" id="PF03227">
    <property type="entry name" value="GILT"/>
    <property type="match status" value="1"/>
</dbReference>
<dbReference type="InterPro" id="IPR004911">
    <property type="entry name" value="Interferon-induced_GILT"/>
</dbReference>
<dbReference type="KEGG" id="mde:101888504"/>
<dbReference type="VEuPathDB" id="VectorBase:MDOA014175"/>
<protein>
    <recommendedName>
        <fullName evidence="5">Gamma interferon inducible lysosomal thiol reductase</fullName>
    </recommendedName>
</protein>
<accession>A0A1I8NDU0</accession>
<keyword evidence="3" id="KW-0732">Signal</keyword>
<dbReference type="PANTHER" id="PTHR13234:SF68">
    <property type="entry name" value="GH19763P"/>
    <property type="match status" value="1"/>
</dbReference>
<dbReference type="OrthoDB" id="958254at2759"/>
<evidence type="ECO:0000256" key="1">
    <source>
        <dbReference type="ARBA" id="ARBA00005679"/>
    </source>
</evidence>
<dbReference type="eggNOG" id="KOG3160">
    <property type="taxonomic scope" value="Eukaryota"/>
</dbReference>
<evidence type="ECO:0000256" key="3">
    <source>
        <dbReference type="SAM" id="SignalP"/>
    </source>
</evidence>
<dbReference type="EnsemblMetazoa" id="MDOA014175-RA">
    <property type="protein sequence ID" value="MDOA014175-PA"/>
    <property type="gene ID" value="MDOA014175"/>
</dbReference>
<evidence type="ECO:0008006" key="5">
    <source>
        <dbReference type="Google" id="ProtNLM"/>
    </source>
</evidence>
<reference evidence="4" key="1">
    <citation type="submission" date="2020-05" db="UniProtKB">
        <authorList>
            <consortium name="EnsemblMetazoa"/>
        </authorList>
    </citation>
    <scope>IDENTIFICATION</scope>
    <source>
        <strain evidence="4">Aabys</strain>
    </source>
</reference>
<organism evidence="4">
    <name type="scientific">Musca domestica</name>
    <name type="common">House fly</name>
    <dbReference type="NCBI Taxonomy" id="7370"/>
    <lineage>
        <taxon>Eukaryota</taxon>
        <taxon>Metazoa</taxon>
        <taxon>Ecdysozoa</taxon>
        <taxon>Arthropoda</taxon>
        <taxon>Hexapoda</taxon>
        <taxon>Insecta</taxon>
        <taxon>Pterygota</taxon>
        <taxon>Neoptera</taxon>
        <taxon>Endopterygota</taxon>
        <taxon>Diptera</taxon>
        <taxon>Brachycera</taxon>
        <taxon>Muscomorpha</taxon>
        <taxon>Muscoidea</taxon>
        <taxon>Muscidae</taxon>
        <taxon>Musca</taxon>
    </lineage>
</organism>
<feature type="signal peptide" evidence="3">
    <location>
        <begin position="1"/>
        <end position="21"/>
    </location>
</feature>
<feature type="chain" id="PRO_5044561575" description="Gamma interferon inducible lysosomal thiol reductase" evidence="3">
    <location>
        <begin position="22"/>
        <end position="221"/>
    </location>
</feature>
<comment type="similarity">
    <text evidence="1">Belongs to the GILT family.</text>
</comment>
<gene>
    <name evidence="4" type="primary">101888504</name>
</gene>
<dbReference type="AlphaFoldDB" id="A0A1I8NDU0"/>
<dbReference type="VEuPathDB" id="VectorBase:MDOMA2_013496"/>
<name>A0A1I8NDU0_MUSDO</name>